<proteinExistence type="predicted"/>
<feature type="transmembrane region" description="Helical" evidence="1">
    <location>
        <begin position="86"/>
        <end position="107"/>
    </location>
</feature>
<reference evidence="2 3" key="1">
    <citation type="journal article" date="2016" name="Nat. Commun.">
        <title>Thousands of microbial genomes shed light on interconnected biogeochemical processes in an aquifer system.</title>
        <authorList>
            <person name="Anantharaman K."/>
            <person name="Brown C.T."/>
            <person name="Hug L.A."/>
            <person name="Sharon I."/>
            <person name="Castelle C.J."/>
            <person name="Probst A.J."/>
            <person name="Thomas B.C."/>
            <person name="Singh A."/>
            <person name="Wilkins M.J."/>
            <person name="Karaoz U."/>
            <person name="Brodie E.L."/>
            <person name="Williams K.H."/>
            <person name="Hubbard S.S."/>
            <person name="Banfield J.F."/>
        </authorList>
    </citation>
    <scope>NUCLEOTIDE SEQUENCE [LARGE SCALE GENOMIC DNA]</scope>
</reference>
<sequence>MISKMQKTWLWIFGGMFLVPEVLWSPVSNFIYSFYIGGNTPAILRDNFLIHSDYRKLAIVVIFIQCLGVFLGFIFSLKFLTNITKLTISALFFILFIISFFIFYVLLATMNI</sequence>
<keyword evidence="1" id="KW-1133">Transmembrane helix</keyword>
<feature type="transmembrane region" description="Helical" evidence="1">
    <location>
        <begin position="12"/>
        <end position="36"/>
    </location>
</feature>
<evidence type="ECO:0000313" key="3">
    <source>
        <dbReference type="Proteomes" id="UP000178774"/>
    </source>
</evidence>
<dbReference type="Proteomes" id="UP000178774">
    <property type="component" value="Unassembled WGS sequence"/>
</dbReference>
<dbReference type="AlphaFoldDB" id="A0A1G2HS96"/>
<evidence type="ECO:0000313" key="2">
    <source>
        <dbReference type="EMBL" id="OGZ65412.1"/>
    </source>
</evidence>
<comment type="caution">
    <text evidence="2">The sequence shown here is derived from an EMBL/GenBank/DDBJ whole genome shotgun (WGS) entry which is preliminary data.</text>
</comment>
<evidence type="ECO:0000256" key="1">
    <source>
        <dbReference type="SAM" id="Phobius"/>
    </source>
</evidence>
<name>A0A1G2HS96_9BACT</name>
<feature type="transmembrane region" description="Helical" evidence="1">
    <location>
        <begin position="57"/>
        <end position="80"/>
    </location>
</feature>
<protein>
    <submittedName>
        <fullName evidence="2">Uncharacterized protein</fullName>
    </submittedName>
</protein>
<organism evidence="2 3">
    <name type="scientific">Candidatus Staskawiczbacteria bacterium RIFCSPHIGHO2_01_FULL_41_41</name>
    <dbReference type="NCBI Taxonomy" id="1802203"/>
    <lineage>
        <taxon>Bacteria</taxon>
        <taxon>Candidatus Staskawicziibacteriota</taxon>
    </lineage>
</organism>
<dbReference type="EMBL" id="MHOP01000023">
    <property type="protein sequence ID" value="OGZ65412.1"/>
    <property type="molecule type" value="Genomic_DNA"/>
</dbReference>
<keyword evidence="1" id="KW-0812">Transmembrane</keyword>
<keyword evidence="1" id="KW-0472">Membrane</keyword>
<accession>A0A1G2HS96</accession>
<gene>
    <name evidence="2" type="ORF">A2822_02775</name>
</gene>